<accession>A0A0C3KRZ2</accession>
<organism evidence="2 3">
    <name type="scientific">Pisolithus tinctorius Marx 270</name>
    <dbReference type="NCBI Taxonomy" id="870435"/>
    <lineage>
        <taxon>Eukaryota</taxon>
        <taxon>Fungi</taxon>
        <taxon>Dikarya</taxon>
        <taxon>Basidiomycota</taxon>
        <taxon>Agaricomycotina</taxon>
        <taxon>Agaricomycetes</taxon>
        <taxon>Agaricomycetidae</taxon>
        <taxon>Boletales</taxon>
        <taxon>Sclerodermatineae</taxon>
        <taxon>Pisolithaceae</taxon>
        <taxon>Pisolithus</taxon>
    </lineage>
</organism>
<dbReference type="AlphaFoldDB" id="A0A0C3KRZ2"/>
<proteinExistence type="predicted"/>
<dbReference type="EMBL" id="KN831948">
    <property type="protein sequence ID" value="KIO12292.1"/>
    <property type="molecule type" value="Genomic_DNA"/>
</dbReference>
<reference evidence="2 3" key="1">
    <citation type="submission" date="2014-04" db="EMBL/GenBank/DDBJ databases">
        <authorList>
            <consortium name="DOE Joint Genome Institute"/>
            <person name="Kuo A."/>
            <person name="Kohler A."/>
            <person name="Costa M.D."/>
            <person name="Nagy L.G."/>
            <person name="Floudas D."/>
            <person name="Copeland A."/>
            <person name="Barry K.W."/>
            <person name="Cichocki N."/>
            <person name="Veneault-Fourrey C."/>
            <person name="LaButti K."/>
            <person name="Lindquist E.A."/>
            <person name="Lipzen A."/>
            <person name="Lundell T."/>
            <person name="Morin E."/>
            <person name="Murat C."/>
            <person name="Sun H."/>
            <person name="Tunlid A."/>
            <person name="Henrissat B."/>
            <person name="Grigoriev I.V."/>
            <person name="Hibbett D.S."/>
            <person name="Martin F."/>
            <person name="Nordberg H.P."/>
            <person name="Cantor M.N."/>
            <person name="Hua S.X."/>
        </authorList>
    </citation>
    <scope>NUCLEOTIDE SEQUENCE [LARGE SCALE GENOMIC DNA]</scope>
    <source>
        <strain evidence="2 3">Marx 270</strain>
    </source>
</reference>
<protein>
    <submittedName>
        <fullName evidence="2">Uncharacterized protein</fullName>
    </submittedName>
</protein>
<evidence type="ECO:0000256" key="1">
    <source>
        <dbReference type="SAM" id="MobiDB-lite"/>
    </source>
</evidence>
<evidence type="ECO:0000313" key="2">
    <source>
        <dbReference type="EMBL" id="KIO12292.1"/>
    </source>
</evidence>
<keyword evidence="3" id="KW-1185">Reference proteome</keyword>
<feature type="compositionally biased region" description="Acidic residues" evidence="1">
    <location>
        <begin position="151"/>
        <end position="170"/>
    </location>
</feature>
<reference evidence="3" key="2">
    <citation type="submission" date="2015-01" db="EMBL/GenBank/DDBJ databases">
        <title>Evolutionary Origins and Diversification of the Mycorrhizal Mutualists.</title>
        <authorList>
            <consortium name="DOE Joint Genome Institute"/>
            <consortium name="Mycorrhizal Genomics Consortium"/>
            <person name="Kohler A."/>
            <person name="Kuo A."/>
            <person name="Nagy L.G."/>
            <person name="Floudas D."/>
            <person name="Copeland A."/>
            <person name="Barry K.W."/>
            <person name="Cichocki N."/>
            <person name="Veneault-Fourrey C."/>
            <person name="LaButti K."/>
            <person name="Lindquist E.A."/>
            <person name="Lipzen A."/>
            <person name="Lundell T."/>
            <person name="Morin E."/>
            <person name="Murat C."/>
            <person name="Riley R."/>
            <person name="Ohm R."/>
            <person name="Sun H."/>
            <person name="Tunlid A."/>
            <person name="Henrissat B."/>
            <person name="Grigoriev I.V."/>
            <person name="Hibbett D.S."/>
            <person name="Martin F."/>
        </authorList>
    </citation>
    <scope>NUCLEOTIDE SEQUENCE [LARGE SCALE GENOMIC DNA]</scope>
    <source>
        <strain evidence="3">Marx 270</strain>
    </source>
</reference>
<evidence type="ECO:0000313" key="3">
    <source>
        <dbReference type="Proteomes" id="UP000054217"/>
    </source>
</evidence>
<name>A0A0C3KRZ2_PISTI</name>
<dbReference type="HOGENOM" id="CLU_1402957_0_0_1"/>
<dbReference type="InParanoid" id="A0A0C3KRZ2"/>
<gene>
    <name evidence="2" type="ORF">M404DRAFT_20116</name>
</gene>
<dbReference type="Proteomes" id="UP000054217">
    <property type="component" value="Unassembled WGS sequence"/>
</dbReference>
<dbReference type="OrthoDB" id="2683229at2759"/>
<feature type="region of interest" description="Disordered" evidence="1">
    <location>
        <begin position="147"/>
        <end position="170"/>
    </location>
</feature>
<sequence>MLLSLSCKLFKKLPELNAVANCILQIYFKDIMESSKLGKVENIVKWRGAIKVINDELDAWHEELGSLDHPWPEWKTALSPSKTNITNNKWLDIIECQYNYHWLGLPMPCVVPTPTPPTQETKMPRSDKGKWKVTEAEVEKMIVESLHRMEVDDEGGDEVPEKEDNEEEPA</sequence>